<dbReference type="Gene3D" id="3.40.50.300">
    <property type="entry name" value="P-loop containing nucleotide triphosphate hydrolases"/>
    <property type="match status" value="1"/>
</dbReference>
<comment type="caution">
    <text evidence="1">The sequence shown here is derived from an EMBL/GenBank/DDBJ whole genome shotgun (WGS) entry which is preliminary data.</text>
</comment>
<dbReference type="EMBL" id="LVJN01000020">
    <property type="protein sequence ID" value="OSM02307.1"/>
    <property type="molecule type" value="Genomic_DNA"/>
</dbReference>
<reference evidence="1 2" key="1">
    <citation type="journal article" date="2016" name="BMC Genomics">
        <title>Combined genomic and structural analyses of a cultured magnetotactic bacterium reveals its niche adaptation to a dynamic environment.</title>
        <authorList>
            <person name="Araujo A.C."/>
            <person name="Morillo V."/>
            <person name="Cypriano J."/>
            <person name="Teixeira L.C."/>
            <person name="Leao P."/>
            <person name="Lyra S."/>
            <person name="Almeida L.G."/>
            <person name="Bazylinski D.A."/>
            <person name="Vasconcellos A.T."/>
            <person name="Abreu F."/>
            <person name="Lins U."/>
        </authorList>
    </citation>
    <scope>NUCLEOTIDE SEQUENCE [LARGE SCALE GENOMIC DNA]</scope>
    <source>
        <strain evidence="1 2">IT-1</strain>
    </source>
</reference>
<sequence>MLAQAFPEARFVLTIRDPRPWLESELNQNLITARTGSLWEQLEARRYAPYPDAFTQHDQLLSRLPNVRPITAYLSYWREHIETVLNAVPTERLLLLRTERIGVSLERLATFLNIDTAQLNANRSHAARGKHALPLASVVPEEFIQDCIAQICQPLLTQLQQRLDAGHASH</sequence>
<dbReference type="Pfam" id="PF17784">
    <property type="entry name" value="Sulfotransfer_4"/>
    <property type="match status" value="1"/>
</dbReference>
<dbReference type="Proteomes" id="UP000194003">
    <property type="component" value="Unassembled WGS sequence"/>
</dbReference>
<dbReference type="InterPro" id="IPR027417">
    <property type="entry name" value="P-loop_NTPase"/>
</dbReference>
<keyword evidence="2" id="KW-1185">Reference proteome</keyword>
<dbReference type="AlphaFoldDB" id="A0A1Y2K3Q0"/>
<dbReference type="SUPFAM" id="SSF52540">
    <property type="entry name" value="P-loop containing nucleoside triphosphate hydrolases"/>
    <property type="match status" value="1"/>
</dbReference>
<accession>A0A1Y2K3Q0</accession>
<evidence type="ECO:0000313" key="2">
    <source>
        <dbReference type="Proteomes" id="UP000194003"/>
    </source>
</evidence>
<protein>
    <recommendedName>
        <fullName evidence="3">Sulfotransferase</fullName>
    </recommendedName>
</protein>
<evidence type="ECO:0008006" key="3">
    <source>
        <dbReference type="Google" id="ProtNLM"/>
    </source>
</evidence>
<name>A0A1Y2K3Q0_9PROT</name>
<proteinExistence type="predicted"/>
<dbReference type="InterPro" id="IPR040632">
    <property type="entry name" value="Sulfotransfer_4"/>
</dbReference>
<evidence type="ECO:0000313" key="1">
    <source>
        <dbReference type="EMBL" id="OSM02307.1"/>
    </source>
</evidence>
<organism evidence="1 2">
    <name type="scientific">Magnetofaba australis IT-1</name>
    <dbReference type="NCBI Taxonomy" id="1434232"/>
    <lineage>
        <taxon>Bacteria</taxon>
        <taxon>Pseudomonadati</taxon>
        <taxon>Pseudomonadota</taxon>
        <taxon>Magnetococcia</taxon>
        <taxon>Magnetococcales</taxon>
        <taxon>Magnetococcaceae</taxon>
        <taxon>Magnetofaba</taxon>
    </lineage>
</organism>
<gene>
    <name evidence="1" type="ORF">MAIT1_02426</name>
</gene>